<comment type="caution">
    <text evidence="1">The sequence shown here is derived from an EMBL/GenBank/DDBJ whole genome shotgun (WGS) entry which is preliminary data.</text>
</comment>
<protein>
    <submittedName>
        <fullName evidence="1">HNH endonuclease</fullName>
    </submittedName>
</protein>
<keyword evidence="1" id="KW-0540">Nuclease</keyword>
<evidence type="ECO:0000313" key="2">
    <source>
        <dbReference type="Proteomes" id="UP001139516"/>
    </source>
</evidence>
<evidence type="ECO:0000313" key="1">
    <source>
        <dbReference type="EMBL" id="MCK8788090.1"/>
    </source>
</evidence>
<dbReference type="Gene3D" id="1.10.30.50">
    <property type="match status" value="1"/>
</dbReference>
<dbReference type="CDD" id="cd00085">
    <property type="entry name" value="HNHc"/>
    <property type="match status" value="1"/>
</dbReference>
<accession>A0A9X1YFC3</accession>
<keyword evidence="1" id="KW-0378">Hydrolase</keyword>
<sequence>MTRHVVTAKVCIMCGEEKPRAAFYTYPYTTNQGKRSVRLESRCIPCSRSRRKDDYARHGEARRATARRYKDANREAVAAQVREYRTANIDLLRRQRVVSEQKRRAGARISSAESRALIERVLEEARFGDRYLDAYTGELIDKPEIDHIVPLKAGGEHVYENLCVTSGKVNRSKHARPLLLWMASR</sequence>
<dbReference type="InterPro" id="IPR003615">
    <property type="entry name" value="HNH_nuc"/>
</dbReference>
<keyword evidence="2" id="KW-1185">Reference proteome</keyword>
<dbReference type="Proteomes" id="UP001139516">
    <property type="component" value="Unassembled WGS sequence"/>
</dbReference>
<name>A0A9X1YFC3_9PROT</name>
<dbReference type="GO" id="GO:0004519">
    <property type="term" value="F:endonuclease activity"/>
    <property type="evidence" value="ECO:0007669"/>
    <property type="project" value="UniProtKB-KW"/>
</dbReference>
<dbReference type="EMBL" id="JALPRX010000177">
    <property type="protein sequence ID" value="MCK8788090.1"/>
    <property type="molecule type" value="Genomic_DNA"/>
</dbReference>
<organism evidence="1 2">
    <name type="scientific">Roseomonas acroporae</name>
    <dbReference type="NCBI Taxonomy" id="2937791"/>
    <lineage>
        <taxon>Bacteria</taxon>
        <taxon>Pseudomonadati</taxon>
        <taxon>Pseudomonadota</taxon>
        <taxon>Alphaproteobacteria</taxon>
        <taxon>Acetobacterales</taxon>
        <taxon>Roseomonadaceae</taxon>
        <taxon>Roseomonas</taxon>
    </lineage>
</organism>
<proteinExistence type="predicted"/>
<dbReference type="RefSeq" id="WP_248670132.1">
    <property type="nucleotide sequence ID" value="NZ_JALPRX010000177.1"/>
</dbReference>
<reference evidence="1" key="1">
    <citation type="submission" date="2022-04" db="EMBL/GenBank/DDBJ databases">
        <title>Roseomonas acroporae sp. nov., isolated from coral Acropora digitifera.</title>
        <authorList>
            <person name="Sun H."/>
        </authorList>
    </citation>
    <scope>NUCLEOTIDE SEQUENCE</scope>
    <source>
        <strain evidence="1">NAR14</strain>
    </source>
</reference>
<gene>
    <name evidence="1" type="ORF">M0638_27415</name>
</gene>
<keyword evidence="1" id="KW-0255">Endonuclease</keyword>
<dbReference type="AlphaFoldDB" id="A0A9X1YFC3"/>